<reference evidence="7" key="1">
    <citation type="submission" date="2016-08" db="EMBL/GenBank/DDBJ databases">
        <title>Complete Genome Seqeunce of Paenibacillus sp. nov. IHBB 9852 from high altitute lake of Indian trans-Himalayas.</title>
        <authorList>
            <person name="Kiran S."/>
            <person name="Swarnkar M.K."/>
            <person name="Rana A."/>
            <person name="Tewari R."/>
            <person name="Gulati A."/>
        </authorList>
    </citation>
    <scope>NUCLEOTIDE SEQUENCE [LARGE SCALE GENOMIC DNA]</scope>
    <source>
        <strain evidence="7">IHBB 9852</strain>
    </source>
</reference>
<accession>A0A1B2DU47</accession>
<protein>
    <recommendedName>
        <fullName evidence="8">DNA-binding response regulator</fullName>
    </recommendedName>
</protein>
<evidence type="ECO:0008006" key="8">
    <source>
        <dbReference type="Google" id="ProtNLM"/>
    </source>
</evidence>
<feature type="domain" description="HTH araC/xylS-type" evidence="5">
    <location>
        <begin position="237"/>
        <end position="335"/>
    </location>
</feature>
<proteinExistence type="predicted"/>
<dbReference type="RefSeq" id="WP_162292782.1">
    <property type="nucleotide sequence ID" value="NZ_CP016809.1"/>
</dbReference>
<evidence type="ECO:0000256" key="3">
    <source>
        <dbReference type="ARBA" id="ARBA00023163"/>
    </source>
</evidence>
<evidence type="ECO:0000256" key="2">
    <source>
        <dbReference type="ARBA" id="ARBA00023125"/>
    </source>
</evidence>
<feature type="domain" description="Response regulatory" evidence="6">
    <location>
        <begin position="3"/>
        <end position="120"/>
    </location>
</feature>
<dbReference type="Pfam" id="PF12833">
    <property type="entry name" value="HTH_18"/>
    <property type="match status" value="1"/>
</dbReference>
<evidence type="ECO:0000256" key="1">
    <source>
        <dbReference type="ARBA" id="ARBA00023015"/>
    </source>
</evidence>
<dbReference type="InterPro" id="IPR018060">
    <property type="entry name" value="HTH_AraC"/>
</dbReference>
<dbReference type="PRINTS" id="PR00032">
    <property type="entry name" value="HTHARAC"/>
</dbReference>
<dbReference type="SUPFAM" id="SSF52172">
    <property type="entry name" value="CheY-like"/>
    <property type="match status" value="1"/>
</dbReference>
<dbReference type="GO" id="GO:0003700">
    <property type="term" value="F:DNA-binding transcription factor activity"/>
    <property type="evidence" value="ECO:0007669"/>
    <property type="project" value="InterPro"/>
</dbReference>
<gene>
    <name evidence="7" type="ORF">BBD41_00770</name>
</gene>
<keyword evidence="4" id="KW-0597">Phosphoprotein</keyword>
<dbReference type="PANTHER" id="PTHR43280">
    <property type="entry name" value="ARAC-FAMILY TRANSCRIPTIONAL REGULATOR"/>
    <property type="match status" value="1"/>
</dbReference>
<dbReference type="InterPro" id="IPR011006">
    <property type="entry name" value="CheY-like_superfamily"/>
</dbReference>
<dbReference type="KEGG" id="pib:BBD41_00770"/>
<evidence type="ECO:0000313" key="7">
    <source>
        <dbReference type="EMBL" id="ANY71236.1"/>
    </source>
</evidence>
<dbReference type="SMART" id="SM00448">
    <property type="entry name" value="REC"/>
    <property type="match status" value="1"/>
</dbReference>
<feature type="modified residue" description="4-aspartylphosphate" evidence="4">
    <location>
        <position position="55"/>
    </location>
</feature>
<dbReference type="Gene3D" id="3.40.50.2300">
    <property type="match status" value="1"/>
</dbReference>
<dbReference type="InterPro" id="IPR009057">
    <property type="entry name" value="Homeodomain-like_sf"/>
</dbReference>
<evidence type="ECO:0000256" key="4">
    <source>
        <dbReference type="PROSITE-ProRule" id="PRU00169"/>
    </source>
</evidence>
<dbReference type="InterPro" id="IPR001789">
    <property type="entry name" value="Sig_transdc_resp-reg_receiver"/>
</dbReference>
<dbReference type="AlphaFoldDB" id="A0A1B2DU47"/>
<dbReference type="GO" id="GO:0043565">
    <property type="term" value="F:sequence-specific DNA binding"/>
    <property type="evidence" value="ECO:0007669"/>
    <property type="project" value="InterPro"/>
</dbReference>
<dbReference type="GO" id="GO:0000160">
    <property type="term" value="P:phosphorelay signal transduction system"/>
    <property type="evidence" value="ECO:0007669"/>
    <property type="project" value="InterPro"/>
</dbReference>
<dbReference type="PANTHER" id="PTHR43280:SF2">
    <property type="entry name" value="HTH-TYPE TRANSCRIPTIONAL REGULATOR EXSA"/>
    <property type="match status" value="1"/>
</dbReference>
<dbReference type="Pfam" id="PF00072">
    <property type="entry name" value="Response_reg"/>
    <property type="match status" value="1"/>
</dbReference>
<keyword evidence="2" id="KW-0238">DNA-binding</keyword>
<dbReference type="SUPFAM" id="SSF46689">
    <property type="entry name" value="Homeodomain-like"/>
    <property type="match status" value="2"/>
</dbReference>
<evidence type="ECO:0000259" key="6">
    <source>
        <dbReference type="PROSITE" id="PS50110"/>
    </source>
</evidence>
<dbReference type="InterPro" id="IPR018062">
    <property type="entry name" value="HTH_AraC-typ_CS"/>
</dbReference>
<dbReference type="PROSITE" id="PS00041">
    <property type="entry name" value="HTH_ARAC_FAMILY_1"/>
    <property type="match status" value="1"/>
</dbReference>
<sequence>MYTVLIAENEPWVLKGIVQMVKAAGAEFQVVGECSNGNEAWSLIQEVWPMLLITDIMMPELDGLSLIKRIAEHRIPMVSVIISGYDNFQYAQKAMSYGVSEYLLKPLEFEMLTEALNRSKDKLESLKDLNNYIVKFQCLLENSQGLPLDTIMQKQRQLIQSILRLQALNNNARVGLLNIMDNRMKNLLNEFGIEFRNVPKTKYGDDASILKYYMAMLEKWYLEYPGKIKSSMPDAIARSCRYIEENFKKNLSLTEMANLTNFSVSHFSMLFKEHTGSSFVSYVNRLRVDEAKQLLRTSTYAVSDIADIVGYASGPYFTRVFKAHTGVSPLEYRRRMGS</sequence>
<dbReference type="PROSITE" id="PS01124">
    <property type="entry name" value="HTH_ARAC_FAMILY_2"/>
    <property type="match status" value="1"/>
</dbReference>
<dbReference type="EMBL" id="CP016809">
    <property type="protein sequence ID" value="ANY71236.1"/>
    <property type="molecule type" value="Genomic_DNA"/>
</dbReference>
<dbReference type="InterPro" id="IPR020449">
    <property type="entry name" value="Tscrpt_reg_AraC-type_HTH"/>
</dbReference>
<dbReference type="Gene3D" id="1.10.10.60">
    <property type="entry name" value="Homeodomain-like"/>
    <property type="match status" value="2"/>
</dbReference>
<organism evidence="7">
    <name type="scientific">Paenibacillus ihbetae</name>
    <dbReference type="NCBI Taxonomy" id="1870820"/>
    <lineage>
        <taxon>Bacteria</taxon>
        <taxon>Bacillati</taxon>
        <taxon>Bacillota</taxon>
        <taxon>Bacilli</taxon>
        <taxon>Bacillales</taxon>
        <taxon>Paenibacillaceae</taxon>
        <taxon>Paenibacillus</taxon>
    </lineage>
</organism>
<name>A0A1B2DU47_9BACL</name>
<evidence type="ECO:0000259" key="5">
    <source>
        <dbReference type="PROSITE" id="PS01124"/>
    </source>
</evidence>
<dbReference type="PROSITE" id="PS50110">
    <property type="entry name" value="RESPONSE_REGULATORY"/>
    <property type="match status" value="1"/>
</dbReference>
<keyword evidence="1" id="KW-0805">Transcription regulation</keyword>
<keyword evidence="3" id="KW-0804">Transcription</keyword>
<dbReference type="SMART" id="SM00342">
    <property type="entry name" value="HTH_ARAC"/>
    <property type="match status" value="1"/>
</dbReference>
<dbReference type="CDD" id="cd17536">
    <property type="entry name" value="REC_YesN-like"/>
    <property type="match status" value="1"/>
</dbReference>